<dbReference type="Proteomes" id="UP000268093">
    <property type="component" value="Unassembled WGS sequence"/>
</dbReference>
<evidence type="ECO:0000256" key="11">
    <source>
        <dbReference type="PIRSR" id="PIRSR601461-2"/>
    </source>
</evidence>
<keyword evidence="6 12" id="KW-0064">Aspartyl protease</keyword>
<keyword evidence="7 12" id="KW-0378">Hydrolase</keyword>
<dbReference type="Pfam" id="PF00026">
    <property type="entry name" value="Asp"/>
    <property type="match status" value="1"/>
</dbReference>
<gene>
    <name evidence="14" type="ORF">BC936DRAFT_137232</name>
</gene>
<evidence type="ECO:0000256" key="6">
    <source>
        <dbReference type="ARBA" id="ARBA00022750"/>
    </source>
</evidence>
<evidence type="ECO:0000256" key="7">
    <source>
        <dbReference type="ARBA" id="ARBA00022801"/>
    </source>
</evidence>
<name>A0A433DJ48_9FUNG</name>
<dbReference type="CDD" id="cd06097">
    <property type="entry name" value="Aspergillopepsin_like"/>
    <property type="match status" value="1"/>
</dbReference>
<dbReference type="SUPFAM" id="SSF50630">
    <property type="entry name" value="Acid proteases"/>
    <property type="match status" value="1"/>
</dbReference>
<evidence type="ECO:0000256" key="12">
    <source>
        <dbReference type="RuleBase" id="RU000454"/>
    </source>
</evidence>
<dbReference type="PRINTS" id="PR00792">
    <property type="entry name" value="PEPSIN"/>
</dbReference>
<dbReference type="InterPro" id="IPR001969">
    <property type="entry name" value="Aspartic_peptidase_AS"/>
</dbReference>
<dbReference type="OrthoDB" id="15189at2759"/>
<comment type="caution">
    <text evidence="14">The sequence shown here is derived from an EMBL/GenBank/DDBJ whole genome shotgun (WGS) entry which is preliminary data.</text>
</comment>
<dbReference type="PROSITE" id="PS51767">
    <property type="entry name" value="PEPTIDASE_A1"/>
    <property type="match status" value="1"/>
</dbReference>
<evidence type="ECO:0000256" key="1">
    <source>
        <dbReference type="ARBA" id="ARBA00001130"/>
    </source>
</evidence>
<feature type="domain" description="Peptidase A1" evidence="13">
    <location>
        <begin position="132"/>
        <end position="436"/>
    </location>
</feature>
<evidence type="ECO:0000313" key="14">
    <source>
        <dbReference type="EMBL" id="RUP50884.1"/>
    </source>
</evidence>
<protein>
    <recommendedName>
        <fullName evidence="3">rhizopuspepsin</fullName>
        <ecNumber evidence="3">3.4.23.21</ecNumber>
    </recommendedName>
</protein>
<dbReference type="EMBL" id="RBNI01001108">
    <property type="protein sequence ID" value="RUP50884.1"/>
    <property type="molecule type" value="Genomic_DNA"/>
</dbReference>
<evidence type="ECO:0000256" key="10">
    <source>
        <dbReference type="PIRSR" id="PIRSR601461-1"/>
    </source>
</evidence>
<comment type="catalytic activity">
    <reaction evidence="1">
        <text>Hydrolysis of proteins with broad specificity similar to that of pepsin A, preferring hydrophobic residues at P1 and P1'. Clots milk and activates trypsinogen. Does not cleave 4-Gln-|-His-5, but does cleave 10-His-|-Leu-11 and 12-Val-|-Glu-13 in B chain of insulin.</text>
        <dbReference type="EC" id="3.4.23.21"/>
    </reaction>
</comment>
<evidence type="ECO:0000313" key="15">
    <source>
        <dbReference type="Proteomes" id="UP000268093"/>
    </source>
</evidence>
<dbReference type="EC" id="3.4.23.21" evidence="3"/>
<dbReference type="Gene3D" id="2.40.70.10">
    <property type="entry name" value="Acid Proteases"/>
    <property type="match status" value="2"/>
</dbReference>
<evidence type="ECO:0000256" key="9">
    <source>
        <dbReference type="ARBA" id="ARBA00023157"/>
    </source>
</evidence>
<feature type="active site" evidence="10">
    <location>
        <position position="332"/>
    </location>
</feature>
<reference evidence="14 15" key="1">
    <citation type="journal article" date="2018" name="New Phytol.">
        <title>Phylogenomics of Endogonaceae and evolution of mycorrhizas within Mucoromycota.</title>
        <authorList>
            <person name="Chang Y."/>
            <person name="Desiro A."/>
            <person name="Na H."/>
            <person name="Sandor L."/>
            <person name="Lipzen A."/>
            <person name="Clum A."/>
            <person name="Barry K."/>
            <person name="Grigoriev I.V."/>
            <person name="Martin F.M."/>
            <person name="Stajich J.E."/>
            <person name="Smith M.E."/>
            <person name="Bonito G."/>
            <person name="Spatafora J.W."/>
        </authorList>
    </citation>
    <scope>NUCLEOTIDE SEQUENCE [LARGE SCALE GENOMIC DNA]</scope>
    <source>
        <strain evidence="14 15">GMNB39</strain>
    </source>
</reference>
<proteinExistence type="inferred from homology"/>
<accession>A0A433DJ48</accession>
<keyword evidence="5" id="KW-0732">Signal</keyword>
<evidence type="ECO:0000256" key="2">
    <source>
        <dbReference type="ARBA" id="ARBA00007447"/>
    </source>
</evidence>
<dbReference type="InterPro" id="IPR001461">
    <property type="entry name" value="Aspartic_peptidase_A1"/>
</dbReference>
<keyword evidence="15" id="KW-1185">Reference proteome</keyword>
<dbReference type="PROSITE" id="PS00141">
    <property type="entry name" value="ASP_PROTEASE"/>
    <property type="match status" value="1"/>
</dbReference>
<evidence type="ECO:0000256" key="8">
    <source>
        <dbReference type="ARBA" id="ARBA00023145"/>
    </source>
</evidence>
<keyword evidence="8" id="KW-0865">Zymogen</keyword>
<sequence>MDRQKAEVSHQTKPFRNLVLATCIFRINQWNYSPILFSFIPASHIMKTNACIIAILMVASSLIQATPLSEAQVQEKGWTIPMENNPHFRRNATMQSLRAWRKFNKLASGHRIGRVNVALTLPFIDEGHDYEYYASVQVGTPPRTFKLDFDTGSADLWFPYNMCKVCKGKTIYNPQKSSSYKKDGRPWSIRYGDGSTSAGILGIDTVYLGALKIMKQTIDMANVISNGFQGDVIDGLLGLAFNSITTVKGINTPFDNLISQKLIDRPVFGVYLGKFADGGGGAYTFGGYDKSKIGGNLTTVPVDKSQGFWGITVDNLSVGNKSVAKSFQGIIDTGTTLVLLPNDMAAAVAKRYGATDNYDGSYTISCDSSKLPNLKFSIGGASFKVPGPDLVFEKNPDDTCTAGFGYSSLNFAILGDVFIKNNYVVFNQQVPQVQIAPLAGL</sequence>
<organism evidence="14 15">
    <name type="scientific">Jimgerdemannia flammicorona</name>
    <dbReference type="NCBI Taxonomy" id="994334"/>
    <lineage>
        <taxon>Eukaryota</taxon>
        <taxon>Fungi</taxon>
        <taxon>Fungi incertae sedis</taxon>
        <taxon>Mucoromycota</taxon>
        <taxon>Mucoromycotina</taxon>
        <taxon>Endogonomycetes</taxon>
        <taxon>Endogonales</taxon>
        <taxon>Endogonaceae</taxon>
        <taxon>Jimgerdemannia</taxon>
    </lineage>
</organism>
<keyword evidence="4 12" id="KW-0645">Protease</keyword>
<evidence type="ECO:0000259" key="13">
    <source>
        <dbReference type="PROSITE" id="PS51767"/>
    </source>
</evidence>
<dbReference type="InterPro" id="IPR021109">
    <property type="entry name" value="Peptidase_aspartic_dom_sf"/>
</dbReference>
<dbReference type="AlphaFoldDB" id="A0A433DJ48"/>
<keyword evidence="9 11" id="KW-1015">Disulfide bond</keyword>
<evidence type="ECO:0000256" key="5">
    <source>
        <dbReference type="ARBA" id="ARBA00022729"/>
    </source>
</evidence>
<dbReference type="InterPro" id="IPR034163">
    <property type="entry name" value="Aspergillopepsin-like_cat_dom"/>
</dbReference>
<dbReference type="PANTHER" id="PTHR47966">
    <property type="entry name" value="BETA-SITE APP-CLEAVING ENZYME, ISOFORM A-RELATED"/>
    <property type="match status" value="1"/>
</dbReference>
<evidence type="ECO:0000256" key="3">
    <source>
        <dbReference type="ARBA" id="ARBA00013205"/>
    </source>
</evidence>
<feature type="disulfide bond" evidence="11">
    <location>
        <begin position="366"/>
        <end position="400"/>
    </location>
</feature>
<dbReference type="GO" id="GO:0004190">
    <property type="term" value="F:aspartic-type endopeptidase activity"/>
    <property type="evidence" value="ECO:0007669"/>
    <property type="project" value="UniProtKB-KW"/>
</dbReference>
<dbReference type="FunFam" id="2.40.70.10:FF:000115">
    <property type="entry name" value="Lysosomal aspartic protease"/>
    <property type="match status" value="1"/>
</dbReference>
<comment type="similarity">
    <text evidence="2 12">Belongs to the peptidase A1 family.</text>
</comment>
<dbReference type="PANTHER" id="PTHR47966:SF1">
    <property type="entry name" value="ASPARTYL PROTEINASE"/>
    <property type="match status" value="1"/>
</dbReference>
<dbReference type="InterPro" id="IPR033121">
    <property type="entry name" value="PEPTIDASE_A1"/>
</dbReference>
<dbReference type="GO" id="GO:0006508">
    <property type="term" value="P:proteolysis"/>
    <property type="evidence" value="ECO:0007669"/>
    <property type="project" value="UniProtKB-KW"/>
</dbReference>
<evidence type="ECO:0000256" key="4">
    <source>
        <dbReference type="ARBA" id="ARBA00022670"/>
    </source>
</evidence>
<feature type="active site" evidence="10">
    <location>
        <position position="150"/>
    </location>
</feature>